<dbReference type="AlphaFoldDB" id="Q0ATS0"/>
<dbReference type="EMBL" id="CP000449">
    <property type="protein sequence ID" value="ABI64317.1"/>
    <property type="molecule type" value="Genomic_DNA"/>
</dbReference>
<protein>
    <submittedName>
        <fullName evidence="2">Uncharacterized protein</fullName>
    </submittedName>
</protein>
<accession>Q0ATS0</accession>
<evidence type="ECO:0000256" key="1">
    <source>
        <dbReference type="SAM" id="SignalP"/>
    </source>
</evidence>
<sequence precursor="true">MNRIGRASFAAIALSGWMTSSAAFAGDPQDGAGIQHVCIEAGFAEPVCTCIVREAGSRFTHAQMHVLALAIPDLRRISEDPTLIADNEDAEHLSADQLATLRQRAEDADRVIQQACGIGLSLDAG</sequence>
<dbReference type="KEGG" id="mmr:Mmar10_0021"/>
<name>Q0ATS0_MARMM</name>
<gene>
    <name evidence="2" type="ordered locus">Mmar10_0021</name>
</gene>
<dbReference type="RefSeq" id="WP_011641964.1">
    <property type="nucleotide sequence ID" value="NC_008347.1"/>
</dbReference>
<reference evidence="2 3" key="1">
    <citation type="submission" date="2006-08" db="EMBL/GenBank/DDBJ databases">
        <title>Complete sequence of Maricaulis maris MCS10.</title>
        <authorList>
            <consortium name="US DOE Joint Genome Institute"/>
            <person name="Copeland A."/>
            <person name="Lucas S."/>
            <person name="Lapidus A."/>
            <person name="Barry K."/>
            <person name="Detter J.C."/>
            <person name="Glavina del Rio T."/>
            <person name="Hammon N."/>
            <person name="Israni S."/>
            <person name="Dalin E."/>
            <person name="Tice H."/>
            <person name="Pitluck S."/>
            <person name="Saunders E."/>
            <person name="Brettin T."/>
            <person name="Bruce D."/>
            <person name="Han C."/>
            <person name="Tapia R."/>
            <person name="Gilna P."/>
            <person name="Schmutz J."/>
            <person name="Larimer F."/>
            <person name="Land M."/>
            <person name="Hauser L."/>
            <person name="Kyrpides N."/>
            <person name="Mikhailova N."/>
            <person name="Viollier P."/>
            <person name="Stephens C."/>
            <person name="Richardson P."/>
        </authorList>
    </citation>
    <scope>NUCLEOTIDE SEQUENCE [LARGE SCALE GENOMIC DNA]</scope>
    <source>
        <strain evidence="2 3">MCS10</strain>
    </source>
</reference>
<proteinExistence type="predicted"/>
<organism evidence="2 3">
    <name type="scientific">Maricaulis maris (strain MCS10)</name>
    <name type="common">Caulobacter maris</name>
    <dbReference type="NCBI Taxonomy" id="394221"/>
    <lineage>
        <taxon>Bacteria</taxon>
        <taxon>Pseudomonadati</taxon>
        <taxon>Pseudomonadota</taxon>
        <taxon>Alphaproteobacteria</taxon>
        <taxon>Maricaulales</taxon>
        <taxon>Maricaulaceae</taxon>
        <taxon>Maricaulis</taxon>
    </lineage>
</organism>
<keyword evidence="1" id="KW-0732">Signal</keyword>
<evidence type="ECO:0000313" key="2">
    <source>
        <dbReference type="EMBL" id="ABI64317.1"/>
    </source>
</evidence>
<dbReference type="OrthoDB" id="8522822at2"/>
<evidence type="ECO:0000313" key="3">
    <source>
        <dbReference type="Proteomes" id="UP000001964"/>
    </source>
</evidence>
<dbReference type="HOGENOM" id="CLU_1989987_0_0_5"/>
<dbReference type="Proteomes" id="UP000001964">
    <property type="component" value="Chromosome"/>
</dbReference>
<keyword evidence="3" id="KW-1185">Reference proteome</keyword>
<feature type="signal peptide" evidence="1">
    <location>
        <begin position="1"/>
        <end position="25"/>
    </location>
</feature>
<feature type="chain" id="PRO_5004168532" evidence="1">
    <location>
        <begin position="26"/>
        <end position="125"/>
    </location>
</feature>